<evidence type="ECO:0000313" key="3">
    <source>
        <dbReference type="Proteomes" id="UP000811282"/>
    </source>
</evidence>
<sequence length="54" mass="6200">MMNQSYLARSAIIRYRMSIPIDPPPIPTPLPEPPLEPPYNPYPHPINDPPPHLF</sequence>
<proteinExistence type="predicted"/>
<comment type="caution">
    <text evidence="2">The sequence shown here is derived from an EMBL/GenBank/DDBJ whole genome shotgun (WGS) entry which is preliminary data.</text>
</comment>
<protein>
    <submittedName>
        <fullName evidence="2">Uncharacterized protein</fullName>
    </submittedName>
</protein>
<name>A0ABS5YDY3_9GAMM</name>
<accession>A0ABS5YDY3</accession>
<dbReference type="Proteomes" id="UP000811282">
    <property type="component" value="Unassembled WGS sequence"/>
</dbReference>
<dbReference type="EMBL" id="JAFJYC010000002">
    <property type="protein sequence ID" value="MBT9433216.1"/>
    <property type="molecule type" value="Genomic_DNA"/>
</dbReference>
<evidence type="ECO:0000313" key="2">
    <source>
        <dbReference type="EMBL" id="MBT9433216.1"/>
    </source>
</evidence>
<organism evidence="2 3">
    <name type="scientific">Candidatus Sodalis endolongispinus</name>
    <dbReference type="NCBI Taxonomy" id="2812662"/>
    <lineage>
        <taxon>Bacteria</taxon>
        <taxon>Pseudomonadati</taxon>
        <taxon>Pseudomonadota</taxon>
        <taxon>Gammaproteobacteria</taxon>
        <taxon>Enterobacterales</taxon>
        <taxon>Bruguierivoracaceae</taxon>
        <taxon>Sodalis</taxon>
    </lineage>
</organism>
<feature type="region of interest" description="Disordered" evidence="1">
    <location>
        <begin position="22"/>
        <end position="54"/>
    </location>
</feature>
<reference evidence="2 3" key="1">
    <citation type="journal article" date="2021" name="Genome Biol. Evol.">
        <title>The evolution of interdependence in a four-way mealybug symbiosis.</title>
        <authorList>
            <person name="Garber A.I."/>
            <person name="Kupper M."/>
            <person name="Laetsch D.R."/>
            <person name="Weldon S.R."/>
            <person name="Ladinsky M.S."/>
            <person name="Bjorkman P.J."/>
            <person name="McCutcheon J.P."/>
        </authorList>
    </citation>
    <scope>NUCLEOTIDE SEQUENCE [LARGE SCALE GENOMIC DNA]</scope>
    <source>
        <strain evidence="2">SOD</strain>
    </source>
</reference>
<gene>
    <name evidence="2" type="ORF">JZM24_15810</name>
</gene>
<keyword evidence="3" id="KW-1185">Reference proteome</keyword>
<evidence type="ECO:0000256" key="1">
    <source>
        <dbReference type="SAM" id="MobiDB-lite"/>
    </source>
</evidence>
<dbReference type="RefSeq" id="WP_215671262.1">
    <property type="nucleotide sequence ID" value="NZ_JAFJYC010000002.1"/>
</dbReference>